<evidence type="ECO:0000259" key="6">
    <source>
        <dbReference type="PROSITE" id="PS50089"/>
    </source>
</evidence>
<proteinExistence type="inferred from homology"/>
<protein>
    <recommendedName>
        <fullName evidence="6">RING-type domain-containing protein</fullName>
    </recommendedName>
</protein>
<evidence type="ECO:0000256" key="5">
    <source>
        <dbReference type="PROSITE-ProRule" id="PRU00175"/>
    </source>
</evidence>
<sequence length="125" mass="14114">DIFRDPVILLCSHSFCKDCIHGYWREREVKECPVCRKRSELSDAPLNRALKNLCEAYSKEKASAGVCAEAPTKQTGGPQGRQSNLCSNGRYYHELTRTILHLLPGCNRDPTPSQAKNCFDSDFHI</sequence>
<evidence type="ECO:0000256" key="2">
    <source>
        <dbReference type="ARBA" id="ARBA00022723"/>
    </source>
</evidence>
<evidence type="ECO:0000313" key="8">
    <source>
        <dbReference type="Proteomes" id="UP000314982"/>
    </source>
</evidence>
<keyword evidence="8" id="KW-1185">Reference proteome</keyword>
<feature type="domain" description="RING-type" evidence="6">
    <location>
        <begin position="11"/>
        <end position="36"/>
    </location>
</feature>
<dbReference type="GeneTree" id="ENSGT01060000249111"/>
<accession>A0A4W5NZS6</accession>
<dbReference type="Ensembl" id="ENSHHUT00000059804.1">
    <property type="protein sequence ID" value="ENSHHUP00000057821.1"/>
    <property type="gene ID" value="ENSHHUG00000034435.1"/>
</dbReference>
<dbReference type="PROSITE" id="PS50089">
    <property type="entry name" value="ZF_RING_2"/>
    <property type="match status" value="1"/>
</dbReference>
<evidence type="ECO:0000256" key="1">
    <source>
        <dbReference type="ARBA" id="ARBA00008518"/>
    </source>
</evidence>
<keyword evidence="3 5" id="KW-0863">Zinc-finger</keyword>
<comment type="similarity">
    <text evidence="1">Belongs to the TRIM/RBCC family.</text>
</comment>
<dbReference type="InterPro" id="IPR017907">
    <property type="entry name" value="Znf_RING_CS"/>
</dbReference>
<dbReference type="PROSITE" id="PS00518">
    <property type="entry name" value="ZF_RING_1"/>
    <property type="match status" value="1"/>
</dbReference>
<dbReference type="PANTHER" id="PTHR24103">
    <property type="entry name" value="E3 UBIQUITIN-PROTEIN LIGASE TRIM"/>
    <property type="match status" value="1"/>
</dbReference>
<dbReference type="GO" id="GO:0008270">
    <property type="term" value="F:zinc ion binding"/>
    <property type="evidence" value="ECO:0007669"/>
    <property type="project" value="UniProtKB-KW"/>
</dbReference>
<evidence type="ECO:0000256" key="4">
    <source>
        <dbReference type="ARBA" id="ARBA00022833"/>
    </source>
</evidence>
<dbReference type="InterPro" id="IPR013083">
    <property type="entry name" value="Znf_RING/FYVE/PHD"/>
</dbReference>
<dbReference type="InterPro" id="IPR018957">
    <property type="entry name" value="Znf_C3HC4_RING-type"/>
</dbReference>
<evidence type="ECO:0000256" key="3">
    <source>
        <dbReference type="ARBA" id="ARBA00022771"/>
    </source>
</evidence>
<keyword evidence="2" id="KW-0479">Metal-binding</keyword>
<organism evidence="7 8">
    <name type="scientific">Hucho hucho</name>
    <name type="common">huchen</name>
    <dbReference type="NCBI Taxonomy" id="62062"/>
    <lineage>
        <taxon>Eukaryota</taxon>
        <taxon>Metazoa</taxon>
        <taxon>Chordata</taxon>
        <taxon>Craniata</taxon>
        <taxon>Vertebrata</taxon>
        <taxon>Euteleostomi</taxon>
        <taxon>Actinopterygii</taxon>
        <taxon>Neopterygii</taxon>
        <taxon>Teleostei</taxon>
        <taxon>Protacanthopterygii</taxon>
        <taxon>Salmoniformes</taxon>
        <taxon>Salmonidae</taxon>
        <taxon>Salmoninae</taxon>
        <taxon>Hucho</taxon>
    </lineage>
</organism>
<reference evidence="7" key="3">
    <citation type="submission" date="2025-09" db="UniProtKB">
        <authorList>
            <consortium name="Ensembl"/>
        </authorList>
    </citation>
    <scope>IDENTIFICATION</scope>
</reference>
<dbReference type="Proteomes" id="UP000314982">
    <property type="component" value="Unassembled WGS sequence"/>
</dbReference>
<dbReference type="Gene3D" id="3.30.40.10">
    <property type="entry name" value="Zinc/RING finger domain, C3HC4 (zinc finger)"/>
    <property type="match status" value="1"/>
</dbReference>
<reference evidence="7" key="2">
    <citation type="submission" date="2025-08" db="UniProtKB">
        <authorList>
            <consortium name="Ensembl"/>
        </authorList>
    </citation>
    <scope>IDENTIFICATION</scope>
</reference>
<name>A0A4W5NZS6_9TELE</name>
<dbReference type="AlphaFoldDB" id="A0A4W5NZS6"/>
<evidence type="ECO:0000313" key="7">
    <source>
        <dbReference type="Ensembl" id="ENSHHUP00000057821.1"/>
    </source>
</evidence>
<reference evidence="8" key="1">
    <citation type="submission" date="2018-06" db="EMBL/GenBank/DDBJ databases">
        <title>Genome assembly of Danube salmon.</title>
        <authorList>
            <person name="Macqueen D.J."/>
            <person name="Gundappa M.K."/>
        </authorList>
    </citation>
    <scope>NUCLEOTIDE SEQUENCE [LARGE SCALE GENOMIC DNA]</scope>
</reference>
<dbReference type="SUPFAM" id="SSF57850">
    <property type="entry name" value="RING/U-box"/>
    <property type="match status" value="1"/>
</dbReference>
<dbReference type="InterPro" id="IPR001841">
    <property type="entry name" value="Znf_RING"/>
</dbReference>
<keyword evidence="4" id="KW-0862">Zinc</keyword>
<dbReference type="Pfam" id="PF00097">
    <property type="entry name" value="zf-C3HC4"/>
    <property type="match status" value="1"/>
</dbReference>
<dbReference type="InterPro" id="IPR050143">
    <property type="entry name" value="TRIM/RBCC"/>
</dbReference>